<dbReference type="GO" id="GO:0005524">
    <property type="term" value="F:ATP binding"/>
    <property type="evidence" value="ECO:0007669"/>
    <property type="project" value="UniProtKB-KW"/>
</dbReference>
<keyword evidence="5" id="KW-1185">Reference proteome</keyword>
<keyword evidence="2" id="KW-0067">ATP-binding</keyword>
<keyword evidence="1" id="KW-0547">Nucleotide-binding</keyword>
<gene>
    <name evidence="4" type="ORF">MUK42_06201</name>
</gene>
<dbReference type="Proteomes" id="UP001055439">
    <property type="component" value="Chromosome 8"/>
</dbReference>
<evidence type="ECO:0000256" key="1">
    <source>
        <dbReference type="ARBA" id="ARBA00022741"/>
    </source>
</evidence>
<dbReference type="InterPro" id="IPR017998">
    <property type="entry name" value="Chaperone_TCP-1"/>
</dbReference>
<evidence type="ECO:0000313" key="5">
    <source>
        <dbReference type="Proteomes" id="UP001055439"/>
    </source>
</evidence>
<evidence type="ECO:0000256" key="2">
    <source>
        <dbReference type="ARBA" id="ARBA00022840"/>
    </source>
</evidence>
<reference evidence="4" key="1">
    <citation type="submission" date="2022-05" db="EMBL/GenBank/DDBJ databases">
        <title>The Musa troglodytarum L. genome provides insights into the mechanism of non-climacteric behaviour and enrichment of carotenoids.</title>
        <authorList>
            <person name="Wang J."/>
        </authorList>
    </citation>
    <scope>NUCLEOTIDE SEQUENCE</scope>
    <source>
        <tissue evidence="4">Leaf</tissue>
    </source>
</reference>
<dbReference type="OrthoDB" id="780591at2759"/>
<dbReference type="Gene3D" id="1.10.560.10">
    <property type="entry name" value="GroEL-like equatorial domain"/>
    <property type="match status" value="1"/>
</dbReference>
<dbReference type="PANTHER" id="PTHR11353">
    <property type="entry name" value="CHAPERONIN"/>
    <property type="match status" value="1"/>
</dbReference>
<protein>
    <submittedName>
        <fullName evidence="4">T-complex protein 1 subunit</fullName>
    </submittedName>
</protein>
<dbReference type="EMBL" id="CP097510">
    <property type="protein sequence ID" value="URE30679.1"/>
    <property type="molecule type" value="Genomic_DNA"/>
</dbReference>
<dbReference type="SUPFAM" id="SSF48592">
    <property type="entry name" value="GroEL equatorial domain-like"/>
    <property type="match status" value="1"/>
</dbReference>
<dbReference type="AlphaFoldDB" id="A0A9E7KXI6"/>
<dbReference type="InterPro" id="IPR027413">
    <property type="entry name" value="GROEL-like_equatorial_sf"/>
</dbReference>
<evidence type="ECO:0000313" key="4">
    <source>
        <dbReference type="EMBL" id="URE30679.1"/>
    </source>
</evidence>
<name>A0A9E7KXI6_9LILI</name>
<sequence length="115" mass="12810">MDNYSSSRRTEVTSQSTSCKREGAVAGILRTSLGHMGMDKMLQSPDGDVENNPRCSIDCNDVGTNNMKEKNVFETLIGKQQQILLATQVVKMILKIHDASFAFDVLMYFMSKVVI</sequence>
<keyword evidence="3" id="KW-0143">Chaperone</keyword>
<proteinExistence type="predicted"/>
<organism evidence="4 5">
    <name type="scientific">Musa troglodytarum</name>
    <name type="common">fe'i banana</name>
    <dbReference type="NCBI Taxonomy" id="320322"/>
    <lineage>
        <taxon>Eukaryota</taxon>
        <taxon>Viridiplantae</taxon>
        <taxon>Streptophyta</taxon>
        <taxon>Embryophyta</taxon>
        <taxon>Tracheophyta</taxon>
        <taxon>Spermatophyta</taxon>
        <taxon>Magnoliopsida</taxon>
        <taxon>Liliopsida</taxon>
        <taxon>Zingiberales</taxon>
        <taxon>Musaceae</taxon>
        <taxon>Musa</taxon>
    </lineage>
</organism>
<evidence type="ECO:0000256" key="3">
    <source>
        <dbReference type="ARBA" id="ARBA00023186"/>
    </source>
</evidence>
<dbReference type="GO" id="GO:0140662">
    <property type="term" value="F:ATP-dependent protein folding chaperone"/>
    <property type="evidence" value="ECO:0007669"/>
    <property type="project" value="InterPro"/>
</dbReference>
<accession>A0A9E7KXI6</accession>